<feature type="domain" description="GTA TIM-barrel-like" evidence="1">
    <location>
        <begin position="445"/>
        <end position="736"/>
    </location>
</feature>
<gene>
    <name evidence="4" type="ORF">GU927_000225</name>
</gene>
<keyword evidence="5" id="KW-1185">Reference proteome</keyword>
<dbReference type="Gene3D" id="3.20.20.80">
    <property type="entry name" value="Glycosidases"/>
    <property type="match status" value="1"/>
</dbReference>
<protein>
    <submittedName>
        <fullName evidence="4">Glycoside hydrolase TIM-barrel-like domain-containing protein</fullName>
    </submittedName>
</protein>
<dbReference type="InterPro" id="IPR056490">
    <property type="entry name" value="Rcc01698_C"/>
</dbReference>
<evidence type="ECO:0000259" key="3">
    <source>
        <dbReference type="Pfam" id="PF23666"/>
    </source>
</evidence>
<dbReference type="SUPFAM" id="SSF51445">
    <property type="entry name" value="(Trans)glycosidases"/>
    <property type="match status" value="1"/>
</dbReference>
<comment type="caution">
    <text evidence="4">The sequence shown here is derived from an EMBL/GenBank/DDBJ whole genome shotgun (WGS) entry which is preliminary data.</text>
</comment>
<organism evidence="4 5">
    <name type="scientific">Paragemmobacter amnigenus</name>
    <dbReference type="NCBI Taxonomy" id="2852097"/>
    <lineage>
        <taxon>Bacteria</taxon>
        <taxon>Pseudomonadati</taxon>
        <taxon>Pseudomonadota</taxon>
        <taxon>Alphaproteobacteria</taxon>
        <taxon>Rhodobacterales</taxon>
        <taxon>Paracoccaceae</taxon>
        <taxon>Paragemmobacter</taxon>
    </lineage>
</organism>
<proteinExistence type="predicted"/>
<evidence type="ECO:0000313" key="5">
    <source>
        <dbReference type="Proteomes" id="UP000731907"/>
    </source>
</evidence>
<dbReference type="Pfam" id="PF23666">
    <property type="entry name" value="Rcc01698_C"/>
    <property type="match status" value="1"/>
</dbReference>
<evidence type="ECO:0000259" key="1">
    <source>
        <dbReference type="Pfam" id="PF13547"/>
    </source>
</evidence>
<feature type="domain" description="Rcc01698-like C-terminal" evidence="3">
    <location>
        <begin position="1042"/>
        <end position="1142"/>
    </location>
</feature>
<evidence type="ECO:0000313" key="4">
    <source>
        <dbReference type="EMBL" id="MBU9696261.1"/>
    </source>
</evidence>
<accession>A0ABS6IXL6</accession>
<dbReference type="InterPro" id="IPR032876">
    <property type="entry name" value="J_dom"/>
</dbReference>
<dbReference type="Pfam" id="PF13550">
    <property type="entry name" value="Phage-tail_3"/>
    <property type="match status" value="1"/>
</dbReference>
<dbReference type="InterPro" id="IPR017853">
    <property type="entry name" value="GH"/>
</dbReference>
<dbReference type="EMBL" id="JAAATX020000001">
    <property type="protein sequence ID" value="MBU9696261.1"/>
    <property type="molecule type" value="Genomic_DNA"/>
</dbReference>
<evidence type="ECO:0000259" key="2">
    <source>
        <dbReference type="Pfam" id="PF13550"/>
    </source>
</evidence>
<sequence length="1292" mass="138015">MATILLGAVGAFIGGGFGGTVLGLSGAVIGRAVGATLGRAIDARLMGAGSEPVEVGRMDRLRVMASGEGVALPVLWGRMRVGGQVIWAGPFTETVTTTGGGGKGAPSPTVTSYSYAVSFAVALCEGEITGIGRVWADGSEIDTSKLEMRVYTGSETQLPDPKIAAVLGTENAPAYRGTAYVVFENLALAPFGNRVPQMSFEVIRPAQGPLAEEVEPFAAAIRAVALIPGTGEYTLAERTVRMGSGLFASGRAVNRHSAGGGSDLAVSLRQLRRELSQCGSVSLVVSWFGDDLRCGQCKLRPKVEQRASDSRDMPWRSGGIARSAAAEVPQREGRPVYGGTPADAAVVEAIRAIRAGGQEVMFYPFILMDQLAGNTLPDPYGGTQGQPALPWRGRITLSTAPGRAGTPDRTAAAEAEVAAFFGAAQPWHFSRSGGRVSYSGPATDWGFRRFILHYAHLCVLAGGVDAFCIGSELRGLTEIRGAADSFPAVAALCQLAAEVRAILGPDCAISYAADWSEYSGFARDGNRYFHLDDLWSHPAVDFVGIDNYLPLTDWRDSEAQADAARSAHDLRYLMAGVEGGEGYDWYYSSVEGEAAQRREPITDDAGEPWIWRVKDMRNWWAQPHHPRIDGARSEQPTGWVPMSKPIRFTEYGCAAIDRGTNQPNLFFDGVSSESALPRASTGQRDDLAQMQYFRAINAYWGRAGVNPVSPLYGGPMIDMARAHAWAWDARPHPAFPLRTDVWSDGPNYERGHWLNGRATAQPVGAVVAEIVGRAGLPAPDLDGLTGLVRGFAVGEPATARAALQPLMLAVGFDVAERAGKVAFRDRTARVDHVLDRARLVADGEAAVTETLRGSDAEGAARVRVVTLDAGGDLDRSVVEAQREGSFGAVQDQEVPLALLPDEAQRLADRWLTEVRVSRDSLRMTLPRSALPLSVGDVALLDGRRWRIDRIEQAEALAVEAVRVEPGVYLPGPEGRRSSRAARFDPAGPVWPVFLDLPLMTGQEQPHAPHLAVTAEPWPGRVALWSSDGGAGFQLDGTFTARAVIGQTQEPLAAARAGLWDRGPALRVRFAAGAVSAAAERAVLNGANLAAIGDGSASGWELFQFAGAEPVGAGEWALGMRLRGQFGSDAGMPDLWPAGSLVVLMTPAVGQISLSPEKRGLQRTWRIGDAAQGFDDADVVERIDSFDGIGLRPYSVAHLRARAVAGGTEIRWIRRTRVDGDSWTAPEVPLGEEREAYVLRLERGGAVLHEVETTVPVWLYPAAWRAADGPGVVLRVAQLSARFGAGRFRDLAL</sequence>
<dbReference type="RefSeq" id="WP_161760195.1">
    <property type="nucleotide sequence ID" value="NZ_JAAATX020000001.1"/>
</dbReference>
<feature type="domain" description="Tip attachment protein J" evidence="2">
    <location>
        <begin position="795"/>
        <end position="951"/>
    </location>
</feature>
<dbReference type="CDD" id="cd19607">
    <property type="entry name" value="GTA_TIM-barrel-like"/>
    <property type="match status" value="1"/>
</dbReference>
<dbReference type="InterPro" id="IPR025195">
    <property type="entry name" value="GTA_TIM_dom"/>
</dbReference>
<reference evidence="4 5" key="1">
    <citation type="submission" date="2021-06" db="EMBL/GenBank/DDBJ databases">
        <title>Rhodobacteraceae bacterium strain HSP-20.</title>
        <authorList>
            <person name="Chen W.-M."/>
        </authorList>
    </citation>
    <scope>NUCLEOTIDE SEQUENCE [LARGE SCALE GENOMIC DNA]</scope>
    <source>
        <strain evidence="4 5">HSP-20</strain>
    </source>
</reference>
<name>A0ABS6IXL6_9RHOB</name>
<dbReference type="Proteomes" id="UP000731907">
    <property type="component" value="Unassembled WGS sequence"/>
</dbReference>
<dbReference type="Pfam" id="PF13547">
    <property type="entry name" value="GTA_TIM"/>
    <property type="match status" value="1"/>
</dbReference>